<accession>D2VGG8</accession>
<dbReference type="OrthoDB" id="191139at2759"/>
<dbReference type="AlphaFoldDB" id="D2VGG8"/>
<dbReference type="GO" id="GO:0016491">
    <property type="term" value="F:oxidoreductase activity"/>
    <property type="evidence" value="ECO:0007669"/>
    <property type="project" value="UniProtKB-KW"/>
</dbReference>
<dbReference type="Pfam" id="PF00106">
    <property type="entry name" value="adh_short"/>
    <property type="match status" value="1"/>
</dbReference>
<dbReference type="InParanoid" id="D2VGG8"/>
<gene>
    <name evidence="3" type="ORF">NAEGRDRAFT_67971</name>
</gene>
<evidence type="ECO:0000256" key="2">
    <source>
        <dbReference type="ARBA" id="ARBA00023002"/>
    </source>
</evidence>
<dbReference type="KEGG" id="ngr:NAEGRDRAFT_67971"/>
<sequence length="292" mass="32923">MKRIVILTGASDGIGKAAVHHLVKANCHVILACRSKEKAELVIQQVRENYKDASMEFAKLDLADLESVSQFSKNFLQRNIPLHSLICNAGVWTDNQRKTTVQGWELTYGTNHLGHFVLVNLLLNKLRETLSSRVLIVSSGLHPKGNVKQLLKDPNYESGKFSGKTAYCNSKLANVLFGYGLANRLAEMNGQSSNSNGKVSVMVWEPGVVRTSLFDEAFGFLAYPIGALFFQKPEKASEPEVHYAIDFEHPVEGMKYFAQWKETESCTDSYNKTYQDELWNMSLEQTRKYLDM</sequence>
<dbReference type="OMA" id="CIAYHAM"/>
<evidence type="ECO:0000256" key="1">
    <source>
        <dbReference type="ARBA" id="ARBA00006484"/>
    </source>
</evidence>
<dbReference type="Proteomes" id="UP000006671">
    <property type="component" value="Unassembled WGS sequence"/>
</dbReference>
<dbReference type="GeneID" id="8847908"/>
<dbReference type="InterPro" id="IPR002347">
    <property type="entry name" value="SDR_fam"/>
</dbReference>
<evidence type="ECO:0000313" key="3">
    <source>
        <dbReference type="EMBL" id="EFC43962.1"/>
    </source>
</evidence>
<dbReference type="PANTHER" id="PTHR24320">
    <property type="entry name" value="RETINOL DEHYDROGENASE"/>
    <property type="match status" value="1"/>
</dbReference>
<keyword evidence="4" id="KW-1185">Reference proteome</keyword>
<keyword evidence="2" id="KW-0560">Oxidoreductase</keyword>
<dbReference type="STRING" id="5762.D2VGG8"/>
<dbReference type="InterPro" id="IPR036291">
    <property type="entry name" value="NAD(P)-bd_dom_sf"/>
</dbReference>
<dbReference type="EMBL" id="GG738870">
    <property type="protein sequence ID" value="EFC43962.1"/>
    <property type="molecule type" value="Genomic_DNA"/>
</dbReference>
<reference evidence="3 4" key="1">
    <citation type="journal article" date="2010" name="Cell">
        <title>The genome of Naegleria gruberi illuminates early eukaryotic versatility.</title>
        <authorList>
            <person name="Fritz-Laylin L.K."/>
            <person name="Prochnik S.E."/>
            <person name="Ginger M.L."/>
            <person name="Dacks J.B."/>
            <person name="Carpenter M.L."/>
            <person name="Field M.C."/>
            <person name="Kuo A."/>
            <person name="Paredez A."/>
            <person name="Chapman J."/>
            <person name="Pham J."/>
            <person name="Shu S."/>
            <person name="Neupane R."/>
            <person name="Cipriano M."/>
            <person name="Mancuso J."/>
            <person name="Tu H."/>
            <person name="Salamov A."/>
            <person name="Lindquist E."/>
            <person name="Shapiro H."/>
            <person name="Lucas S."/>
            <person name="Grigoriev I.V."/>
            <person name="Cande W.Z."/>
            <person name="Fulton C."/>
            <person name="Rokhsar D.S."/>
            <person name="Dawson S.C."/>
        </authorList>
    </citation>
    <scope>NUCLEOTIDE SEQUENCE [LARGE SCALE GENOMIC DNA]</scope>
    <source>
        <strain evidence="3 4">NEG-M</strain>
    </source>
</reference>
<dbReference type="RefSeq" id="XP_002676706.1">
    <property type="nucleotide sequence ID" value="XM_002676660.1"/>
</dbReference>
<dbReference type="Gene3D" id="3.40.50.720">
    <property type="entry name" value="NAD(P)-binding Rossmann-like Domain"/>
    <property type="match status" value="1"/>
</dbReference>
<proteinExistence type="inferred from homology"/>
<organism evidence="4">
    <name type="scientific">Naegleria gruberi</name>
    <name type="common">Amoeba</name>
    <dbReference type="NCBI Taxonomy" id="5762"/>
    <lineage>
        <taxon>Eukaryota</taxon>
        <taxon>Discoba</taxon>
        <taxon>Heterolobosea</taxon>
        <taxon>Tetramitia</taxon>
        <taxon>Eutetramitia</taxon>
        <taxon>Vahlkampfiidae</taxon>
        <taxon>Naegleria</taxon>
    </lineage>
</organism>
<dbReference type="PRINTS" id="PR00081">
    <property type="entry name" value="GDHRDH"/>
</dbReference>
<dbReference type="VEuPathDB" id="AmoebaDB:NAEGRDRAFT_67971"/>
<dbReference type="eggNOG" id="KOG1208">
    <property type="taxonomic scope" value="Eukaryota"/>
</dbReference>
<comment type="similarity">
    <text evidence="1">Belongs to the short-chain dehydrogenases/reductases (SDR) family.</text>
</comment>
<dbReference type="PANTHER" id="PTHR24320:SF152">
    <property type="entry name" value="SHORT-CHAIN DEHYDROGENASE_REDUCTASE FAMILY PROTEIN"/>
    <property type="match status" value="1"/>
</dbReference>
<dbReference type="SUPFAM" id="SSF51735">
    <property type="entry name" value="NAD(P)-binding Rossmann-fold domains"/>
    <property type="match status" value="1"/>
</dbReference>
<name>D2VGG8_NAEGR</name>
<evidence type="ECO:0000313" key="4">
    <source>
        <dbReference type="Proteomes" id="UP000006671"/>
    </source>
</evidence>
<protein>
    <submittedName>
        <fullName evidence="3">Predicted protein</fullName>
    </submittedName>
</protein>